<name>A0A182D120_BLAVI</name>
<organism evidence="2">
    <name type="scientific">Blastochloris viridis</name>
    <name type="common">Rhodopseudomonas viridis</name>
    <dbReference type="NCBI Taxonomy" id="1079"/>
    <lineage>
        <taxon>Bacteria</taxon>
        <taxon>Pseudomonadati</taxon>
        <taxon>Pseudomonadota</taxon>
        <taxon>Alphaproteobacteria</taxon>
        <taxon>Hyphomicrobiales</taxon>
        <taxon>Blastochloridaceae</taxon>
        <taxon>Blastochloris</taxon>
    </lineage>
</organism>
<accession>A0A182D120</accession>
<reference evidence="2" key="1">
    <citation type="journal article" date="2015" name="Genome Announc.">
        <title>Complete Genome Sequence of the Bacteriochlorophyll b-Producing Photosynthetic Bacterium Blastochloris viridis.</title>
        <authorList>
            <person name="Tsukatani Y."/>
            <person name="Hirose Y."/>
            <person name="Harada J."/>
            <person name="Misawa N."/>
            <person name="Mori K."/>
            <person name="Inoue K."/>
            <person name="Tamiaki H."/>
        </authorList>
    </citation>
    <scope>NUCLEOTIDE SEQUENCE [LARGE SCALE GENOMIC DNA]</scope>
    <source>
        <strain evidence="2">DSM 133</strain>
    </source>
</reference>
<dbReference type="AlphaFoldDB" id="A0A182D120"/>
<gene>
    <name evidence="2" type="ORF">BV133_1587</name>
</gene>
<evidence type="ECO:0000313" key="2">
    <source>
        <dbReference type="EMBL" id="BAR99180.1"/>
    </source>
</evidence>
<feature type="compositionally biased region" description="Basic and acidic residues" evidence="1">
    <location>
        <begin position="13"/>
        <end position="29"/>
    </location>
</feature>
<feature type="region of interest" description="Disordered" evidence="1">
    <location>
        <begin position="13"/>
        <end position="41"/>
    </location>
</feature>
<evidence type="ECO:0000256" key="1">
    <source>
        <dbReference type="SAM" id="MobiDB-lite"/>
    </source>
</evidence>
<protein>
    <submittedName>
        <fullName evidence="2">Uncharacterized protein</fullName>
    </submittedName>
</protein>
<dbReference type="EMBL" id="AP014854">
    <property type="protein sequence ID" value="BAR99180.1"/>
    <property type="molecule type" value="Genomic_DNA"/>
</dbReference>
<sequence>MDFKHVVFLLGYRRGEGREQDGGRLRGGPDARTPNRRAPSP</sequence>
<proteinExistence type="predicted"/>